<dbReference type="PROSITE" id="PS50166">
    <property type="entry name" value="IMPORTIN_B_NT"/>
    <property type="match status" value="1"/>
</dbReference>
<keyword evidence="3" id="KW-0813">Transport</keyword>
<dbReference type="GO" id="GO:0006606">
    <property type="term" value="P:protein import into nucleus"/>
    <property type="evidence" value="ECO:0007669"/>
    <property type="project" value="TreeGrafter"/>
</dbReference>
<keyword evidence="7" id="KW-1185">Reference proteome</keyword>
<dbReference type="InterPro" id="IPR011989">
    <property type="entry name" value="ARM-like"/>
</dbReference>
<dbReference type="Gene3D" id="1.25.10.10">
    <property type="entry name" value="Leucine-rich Repeat Variant"/>
    <property type="match status" value="1"/>
</dbReference>
<dbReference type="EMBL" id="BLLF01002142">
    <property type="protein sequence ID" value="GFH22872.1"/>
    <property type="molecule type" value="Genomic_DNA"/>
</dbReference>
<dbReference type="SMART" id="SM00913">
    <property type="entry name" value="IBN_N"/>
    <property type="match status" value="1"/>
</dbReference>
<evidence type="ECO:0000259" key="5">
    <source>
        <dbReference type="PROSITE" id="PS50166"/>
    </source>
</evidence>
<evidence type="ECO:0000256" key="2">
    <source>
        <dbReference type="ARBA" id="ARBA00007991"/>
    </source>
</evidence>
<evidence type="ECO:0000313" key="6">
    <source>
        <dbReference type="EMBL" id="GFH22872.1"/>
    </source>
</evidence>
<sequence length="146" mass="16313">MEQQAQHQQLLAALHALYHHEDASVKDQANKWLEQWQQSVAAWSISDAVLHDTASSVEAQYFCAQTLRTKVQRDFEELPLDSVPGLRESLISLLLKHAKGAPPVRTQLCLALVALTVHLPAQHWAIQQGQAQPMGGPVTWLAQRLQ</sequence>
<dbReference type="InterPro" id="IPR016024">
    <property type="entry name" value="ARM-type_fold"/>
</dbReference>
<dbReference type="GO" id="GO:0005737">
    <property type="term" value="C:cytoplasm"/>
    <property type="evidence" value="ECO:0007669"/>
    <property type="project" value="TreeGrafter"/>
</dbReference>
<dbReference type="Proteomes" id="UP000485058">
    <property type="component" value="Unassembled WGS sequence"/>
</dbReference>
<proteinExistence type="inferred from homology"/>
<name>A0A6A0A1I5_HAELA</name>
<evidence type="ECO:0000256" key="4">
    <source>
        <dbReference type="ARBA" id="ARBA00023242"/>
    </source>
</evidence>
<dbReference type="PANTHER" id="PTHR12363">
    <property type="entry name" value="TRANSPORTIN 3 AND IMPORTIN 13"/>
    <property type="match status" value="1"/>
</dbReference>
<evidence type="ECO:0000313" key="7">
    <source>
        <dbReference type="Proteomes" id="UP000485058"/>
    </source>
</evidence>
<comment type="subcellular location">
    <subcellularLocation>
        <location evidence="1">Nucleus</location>
    </subcellularLocation>
</comment>
<dbReference type="GO" id="GO:0031267">
    <property type="term" value="F:small GTPase binding"/>
    <property type="evidence" value="ECO:0007669"/>
    <property type="project" value="InterPro"/>
</dbReference>
<keyword evidence="4" id="KW-0539">Nucleus</keyword>
<dbReference type="PANTHER" id="PTHR12363:SF33">
    <property type="entry name" value="IMPORTIN-13"/>
    <property type="match status" value="1"/>
</dbReference>
<dbReference type="InterPro" id="IPR001494">
    <property type="entry name" value="Importin-beta_N"/>
</dbReference>
<feature type="domain" description="Importin N-terminal" evidence="5">
    <location>
        <begin position="29"/>
        <end position="96"/>
    </location>
</feature>
<evidence type="ECO:0000256" key="1">
    <source>
        <dbReference type="ARBA" id="ARBA00004123"/>
    </source>
</evidence>
<dbReference type="GO" id="GO:0005634">
    <property type="term" value="C:nucleus"/>
    <property type="evidence" value="ECO:0007669"/>
    <property type="project" value="UniProtKB-SubCell"/>
</dbReference>
<comment type="similarity">
    <text evidence="2">Belongs to the importin beta family.</text>
</comment>
<feature type="non-terminal residue" evidence="6">
    <location>
        <position position="146"/>
    </location>
</feature>
<evidence type="ECO:0000256" key="3">
    <source>
        <dbReference type="ARBA" id="ARBA00022448"/>
    </source>
</evidence>
<protein>
    <recommendedName>
        <fullName evidence="5">Importin N-terminal domain-containing protein</fullName>
    </recommendedName>
</protein>
<feature type="non-terminal residue" evidence="6">
    <location>
        <position position="1"/>
    </location>
</feature>
<dbReference type="SUPFAM" id="SSF48371">
    <property type="entry name" value="ARM repeat"/>
    <property type="match status" value="1"/>
</dbReference>
<accession>A0A6A0A1I5</accession>
<dbReference type="Pfam" id="PF03810">
    <property type="entry name" value="IBN_N"/>
    <property type="match status" value="1"/>
</dbReference>
<dbReference type="InterPro" id="IPR051345">
    <property type="entry name" value="Importin_beta-like_NTR"/>
</dbReference>
<dbReference type="AlphaFoldDB" id="A0A6A0A1I5"/>
<organism evidence="6 7">
    <name type="scientific">Haematococcus lacustris</name>
    <name type="common">Green alga</name>
    <name type="synonym">Haematococcus pluvialis</name>
    <dbReference type="NCBI Taxonomy" id="44745"/>
    <lineage>
        <taxon>Eukaryota</taxon>
        <taxon>Viridiplantae</taxon>
        <taxon>Chlorophyta</taxon>
        <taxon>core chlorophytes</taxon>
        <taxon>Chlorophyceae</taxon>
        <taxon>CS clade</taxon>
        <taxon>Chlamydomonadales</taxon>
        <taxon>Haematococcaceae</taxon>
        <taxon>Haematococcus</taxon>
    </lineage>
</organism>
<reference evidence="6 7" key="1">
    <citation type="submission" date="2020-02" db="EMBL/GenBank/DDBJ databases">
        <title>Draft genome sequence of Haematococcus lacustris strain NIES-144.</title>
        <authorList>
            <person name="Morimoto D."/>
            <person name="Nakagawa S."/>
            <person name="Yoshida T."/>
            <person name="Sawayama S."/>
        </authorList>
    </citation>
    <scope>NUCLEOTIDE SEQUENCE [LARGE SCALE GENOMIC DNA]</scope>
    <source>
        <strain evidence="6 7">NIES-144</strain>
    </source>
</reference>
<comment type="caution">
    <text evidence="6">The sequence shown here is derived from an EMBL/GenBank/DDBJ whole genome shotgun (WGS) entry which is preliminary data.</text>
</comment>
<gene>
    <name evidence="6" type="ORF">HaLaN_20394</name>
</gene>